<evidence type="ECO:0000313" key="1">
    <source>
        <dbReference type="EMBL" id="RYR47956.1"/>
    </source>
</evidence>
<sequence>MALVSPSLLHYILKSFFDFHIVCAELVLTGFVDRWLSPPLGAVKLNVDGCLFGDDITLVEIAAKSGLSYPDSMASVCHRANGSICLVADFCNSWASKACLVAQRNNLQIVAFPPTVVAQLLRFRRHWDILRNRYKQTNSYHLVRVDALGNCAALDGDDVQRCNLHSASLHHRTCYHWPVSLSCFEVDSR</sequence>
<proteinExistence type="predicted"/>
<dbReference type="AlphaFoldDB" id="A0A445CAI7"/>
<reference evidence="1 2" key="1">
    <citation type="submission" date="2019-01" db="EMBL/GenBank/DDBJ databases">
        <title>Sequencing of cultivated peanut Arachis hypogaea provides insights into genome evolution and oil improvement.</title>
        <authorList>
            <person name="Chen X."/>
        </authorList>
    </citation>
    <scope>NUCLEOTIDE SEQUENCE [LARGE SCALE GENOMIC DNA]</scope>
    <source>
        <strain evidence="2">cv. Fuhuasheng</strain>
        <tissue evidence="1">Leaves</tissue>
    </source>
</reference>
<keyword evidence="2" id="KW-1185">Reference proteome</keyword>
<protein>
    <submittedName>
        <fullName evidence="1">Uncharacterized protein</fullName>
    </submittedName>
</protein>
<dbReference type="Proteomes" id="UP000289738">
    <property type="component" value="Chromosome A07"/>
</dbReference>
<gene>
    <name evidence="1" type="ORF">Ahy_A07g033941</name>
</gene>
<name>A0A445CAI7_ARAHY</name>
<accession>A0A445CAI7</accession>
<organism evidence="1 2">
    <name type="scientific">Arachis hypogaea</name>
    <name type="common">Peanut</name>
    <dbReference type="NCBI Taxonomy" id="3818"/>
    <lineage>
        <taxon>Eukaryota</taxon>
        <taxon>Viridiplantae</taxon>
        <taxon>Streptophyta</taxon>
        <taxon>Embryophyta</taxon>
        <taxon>Tracheophyta</taxon>
        <taxon>Spermatophyta</taxon>
        <taxon>Magnoliopsida</taxon>
        <taxon>eudicotyledons</taxon>
        <taxon>Gunneridae</taxon>
        <taxon>Pentapetalae</taxon>
        <taxon>rosids</taxon>
        <taxon>fabids</taxon>
        <taxon>Fabales</taxon>
        <taxon>Fabaceae</taxon>
        <taxon>Papilionoideae</taxon>
        <taxon>50 kb inversion clade</taxon>
        <taxon>dalbergioids sensu lato</taxon>
        <taxon>Dalbergieae</taxon>
        <taxon>Pterocarpus clade</taxon>
        <taxon>Arachis</taxon>
    </lineage>
</organism>
<evidence type="ECO:0000313" key="2">
    <source>
        <dbReference type="Proteomes" id="UP000289738"/>
    </source>
</evidence>
<dbReference type="EMBL" id="SDMP01000007">
    <property type="protein sequence ID" value="RYR47956.1"/>
    <property type="molecule type" value="Genomic_DNA"/>
</dbReference>
<comment type="caution">
    <text evidence="1">The sequence shown here is derived from an EMBL/GenBank/DDBJ whole genome shotgun (WGS) entry which is preliminary data.</text>
</comment>